<keyword evidence="2" id="KW-1185">Reference proteome</keyword>
<dbReference type="AlphaFoldDB" id="A0ABD3HM63"/>
<accession>A0ABD3HM63</accession>
<evidence type="ECO:0000313" key="2">
    <source>
        <dbReference type="Proteomes" id="UP001633002"/>
    </source>
</evidence>
<reference evidence="1 2" key="1">
    <citation type="submission" date="2024-09" db="EMBL/GenBank/DDBJ databases">
        <title>Chromosome-scale assembly of Riccia sorocarpa.</title>
        <authorList>
            <person name="Paukszto L."/>
        </authorList>
    </citation>
    <scope>NUCLEOTIDE SEQUENCE [LARGE SCALE GENOMIC DNA]</scope>
    <source>
        <strain evidence="1">LP-2024</strain>
        <tissue evidence="1">Aerial parts of the thallus</tissue>
    </source>
</reference>
<name>A0ABD3HM63_9MARC</name>
<evidence type="ECO:0000313" key="1">
    <source>
        <dbReference type="EMBL" id="KAL3691175.1"/>
    </source>
</evidence>
<protein>
    <submittedName>
        <fullName evidence="1">Uncharacterized protein</fullName>
    </submittedName>
</protein>
<dbReference type="EMBL" id="JBJQOH010000003">
    <property type="protein sequence ID" value="KAL3691175.1"/>
    <property type="molecule type" value="Genomic_DNA"/>
</dbReference>
<sequence>MLLPNLKTNSWDKHSLDFVGAHERIAEDNVPTDGGLLCYRIRKIRGSELWITLRESGSYKVVVAFGDQHLLRKAFIYDSVSKSWSNSAALTPVLDSHVDQNEWEVRSVVCSIGELLWVIEKWDPLSDNLIKRLFKYNFKLDAWSMVTQESAFLEGQVRLVYNDVENRPVMVSFDPPDDVNFSGSERFPCEFLDLVPNLGKFGVEDIELLMNGAGDKERSALEPGEIAFGGGTWYIVAELTSYKQGVDVFALSLNPPRVTRLPKIHDRVILTYGTFAATLKAFV</sequence>
<dbReference type="Proteomes" id="UP001633002">
    <property type="component" value="Unassembled WGS sequence"/>
</dbReference>
<proteinExistence type="predicted"/>
<organism evidence="1 2">
    <name type="scientific">Riccia sorocarpa</name>
    <dbReference type="NCBI Taxonomy" id="122646"/>
    <lineage>
        <taxon>Eukaryota</taxon>
        <taxon>Viridiplantae</taxon>
        <taxon>Streptophyta</taxon>
        <taxon>Embryophyta</taxon>
        <taxon>Marchantiophyta</taxon>
        <taxon>Marchantiopsida</taxon>
        <taxon>Marchantiidae</taxon>
        <taxon>Marchantiales</taxon>
        <taxon>Ricciaceae</taxon>
        <taxon>Riccia</taxon>
    </lineage>
</organism>
<gene>
    <name evidence="1" type="ORF">R1sor_004826</name>
</gene>
<comment type="caution">
    <text evidence="1">The sequence shown here is derived from an EMBL/GenBank/DDBJ whole genome shotgun (WGS) entry which is preliminary data.</text>
</comment>